<proteinExistence type="predicted"/>
<gene>
    <name evidence="1" type="ORF">T07_5314</name>
</gene>
<dbReference type="Proteomes" id="UP000054630">
    <property type="component" value="Unassembled WGS sequence"/>
</dbReference>
<evidence type="ECO:0000313" key="2">
    <source>
        <dbReference type="Proteomes" id="UP000054630"/>
    </source>
</evidence>
<accession>A0A0V0S115</accession>
<dbReference type="AlphaFoldDB" id="A0A0V0S115"/>
<sequence length="84" mass="9347">MEAQQKQITSFIVQLVPASVQCFLASLTTSIPSFASFDAASVLWKDYWARLKTFGVVNFVPSDKLAQGIVMFTIDKIANIMENQ</sequence>
<keyword evidence="2" id="KW-1185">Reference proteome</keyword>
<protein>
    <submittedName>
        <fullName evidence="1">Uncharacterized protein</fullName>
    </submittedName>
</protein>
<reference evidence="1 2" key="1">
    <citation type="submission" date="2015-01" db="EMBL/GenBank/DDBJ databases">
        <title>Evolution of Trichinella species and genotypes.</title>
        <authorList>
            <person name="Korhonen P.K."/>
            <person name="Edoardo P."/>
            <person name="Giuseppe L.R."/>
            <person name="Gasser R.B."/>
        </authorList>
    </citation>
    <scope>NUCLEOTIDE SEQUENCE [LARGE SCALE GENOMIC DNA]</scope>
    <source>
        <strain evidence="1">ISS37</strain>
    </source>
</reference>
<organism evidence="1 2">
    <name type="scientific">Trichinella nelsoni</name>
    <dbReference type="NCBI Taxonomy" id="6336"/>
    <lineage>
        <taxon>Eukaryota</taxon>
        <taxon>Metazoa</taxon>
        <taxon>Ecdysozoa</taxon>
        <taxon>Nematoda</taxon>
        <taxon>Enoplea</taxon>
        <taxon>Dorylaimia</taxon>
        <taxon>Trichinellida</taxon>
        <taxon>Trichinellidae</taxon>
        <taxon>Trichinella</taxon>
    </lineage>
</organism>
<evidence type="ECO:0000313" key="1">
    <source>
        <dbReference type="EMBL" id="KRX20149.1"/>
    </source>
</evidence>
<dbReference type="EMBL" id="JYDL01000052">
    <property type="protein sequence ID" value="KRX20149.1"/>
    <property type="molecule type" value="Genomic_DNA"/>
</dbReference>
<comment type="caution">
    <text evidence="1">The sequence shown here is derived from an EMBL/GenBank/DDBJ whole genome shotgun (WGS) entry which is preliminary data.</text>
</comment>
<name>A0A0V0S115_9BILA</name>